<dbReference type="Pfam" id="PF13280">
    <property type="entry name" value="WYL"/>
    <property type="match status" value="1"/>
</dbReference>
<evidence type="ECO:0000256" key="3">
    <source>
        <dbReference type="ARBA" id="ARBA00023163"/>
    </source>
</evidence>
<dbReference type="SUPFAM" id="SSF46785">
    <property type="entry name" value="Winged helix' DNA-binding domain"/>
    <property type="match status" value="1"/>
</dbReference>
<dbReference type="Proteomes" id="UP001501599">
    <property type="component" value="Unassembled WGS sequence"/>
</dbReference>
<dbReference type="InterPro" id="IPR018356">
    <property type="entry name" value="Tscrpt_reg_HTH_DeoR_CS"/>
</dbReference>
<evidence type="ECO:0000313" key="6">
    <source>
        <dbReference type="Proteomes" id="UP001501599"/>
    </source>
</evidence>
<dbReference type="Pfam" id="PF08279">
    <property type="entry name" value="HTH_11"/>
    <property type="match status" value="1"/>
</dbReference>
<keyword evidence="3" id="KW-0804">Transcription</keyword>
<comment type="caution">
    <text evidence="5">The sequence shown here is derived from an EMBL/GenBank/DDBJ whole genome shotgun (WGS) entry which is preliminary data.</text>
</comment>
<dbReference type="PROSITE" id="PS00894">
    <property type="entry name" value="HTH_DEOR_1"/>
    <property type="match status" value="1"/>
</dbReference>
<keyword evidence="1" id="KW-0805">Transcription regulation</keyword>
<evidence type="ECO:0000256" key="1">
    <source>
        <dbReference type="ARBA" id="ARBA00023015"/>
    </source>
</evidence>
<gene>
    <name evidence="5" type="ORF">GCM10009846_04250</name>
</gene>
<dbReference type="PANTHER" id="PTHR34580:SF3">
    <property type="entry name" value="PROTEIN PAFB"/>
    <property type="match status" value="1"/>
</dbReference>
<dbReference type="PROSITE" id="PS51000">
    <property type="entry name" value="HTH_DEOR_2"/>
    <property type="match status" value="1"/>
</dbReference>
<dbReference type="InterPro" id="IPR036388">
    <property type="entry name" value="WH-like_DNA-bd_sf"/>
</dbReference>
<name>A0ABN3AL81_9MICO</name>
<evidence type="ECO:0000313" key="5">
    <source>
        <dbReference type="EMBL" id="GAA2171198.1"/>
    </source>
</evidence>
<dbReference type="PANTHER" id="PTHR34580">
    <property type="match status" value="1"/>
</dbReference>
<dbReference type="PIRSF" id="PIRSF016838">
    <property type="entry name" value="PafC"/>
    <property type="match status" value="1"/>
</dbReference>
<sequence>MSSPTDRLLQLLSLLQTRRDWSGATLRDRLDVSARTVRRDVDRLRAMGYRIHATKGPDGGYRLEAGAELPPMRFDDGQAVALAVALRTASVSGVVAEDALRALATVRQVLPVHLRHRVDGLEVSSLAPAGAVAVDPEVLLAVAAADRAGEVLRIVYDGRAGPSWRIEPHGVVAANGRWYLVAFDPDRDRWRLLRVDRIAPLPATGVRFARREVPGGDARSFVLARSRGATEGTAWPCRGSVVLALPAARVRPFASDGDGVVEELAAQGDAPATRLTMGSWSWLALAASFARFDASMSSVEPPELVDGFRRLARQAADAAG</sequence>
<dbReference type="RefSeq" id="WP_344339793.1">
    <property type="nucleotide sequence ID" value="NZ_BAAAQT010000001.1"/>
</dbReference>
<dbReference type="InterPro" id="IPR028349">
    <property type="entry name" value="PafC-like"/>
</dbReference>
<accession>A0ABN3AL81</accession>
<dbReference type="InterPro" id="IPR013196">
    <property type="entry name" value="HTH_11"/>
</dbReference>
<reference evidence="5 6" key="1">
    <citation type="journal article" date="2019" name="Int. J. Syst. Evol. Microbiol.">
        <title>The Global Catalogue of Microorganisms (GCM) 10K type strain sequencing project: providing services to taxonomists for standard genome sequencing and annotation.</title>
        <authorList>
            <consortium name="The Broad Institute Genomics Platform"/>
            <consortium name="The Broad Institute Genome Sequencing Center for Infectious Disease"/>
            <person name="Wu L."/>
            <person name="Ma J."/>
        </authorList>
    </citation>
    <scope>NUCLEOTIDE SEQUENCE [LARGE SCALE GENOMIC DNA]</scope>
    <source>
        <strain evidence="5 6">JCM 16026</strain>
    </source>
</reference>
<proteinExistence type="predicted"/>
<dbReference type="PROSITE" id="PS52050">
    <property type="entry name" value="WYL"/>
    <property type="match status" value="1"/>
</dbReference>
<keyword evidence="2" id="KW-0238">DNA-binding</keyword>
<keyword evidence="6" id="KW-1185">Reference proteome</keyword>
<dbReference type="InterPro" id="IPR036390">
    <property type="entry name" value="WH_DNA-bd_sf"/>
</dbReference>
<dbReference type="InterPro" id="IPR001034">
    <property type="entry name" value="DeoR_HTH"/>
</dbReference>
<dbReference type="Gene3D" id="1.10.10.10">
    <property type="entry name" value="Winged helix-like DNA-binding domain superfamily/Winged helix DNA-binding domain"/>
    <property type="match status" value="1"/>
</dbReference>
<feature type="domain" description="HTH deoR-type" evidence="4">
    <location>
        <begin position="4"/>
        <end position="59"/>
    </location>
</feature>
<evidence type="ECO:0000259" key="4">
    <source>
        <dbReference type="PROSITE" id="PS51000"/>
    </source>
</evidence>
<protein>
    <submittedName>
        <fullName evidence="5">WYL domain-containing protein</fullName>
    </submittedName>
</protein>
<dbReference type="InterPro" id="IPR051534">
    <property type="entry name" value="CBASS_pafABC_assoc_protein"/>
</dbReference>
<dbReference type="InterPro" id="IPR026881">
    <property type="entry name" value="WYL_dom"/>
</dbReference>
<dbReference type="EMBL" id="BAAAQT010000001">
    <property type="protein sequence ID" value="GAA2171198.1"/>
    <property type="molecule type" value="Genomic_DNA"/>
</dbReference>
<organism evidence="5 6">
    <name type="scientific">Agrococcus versicolor</name>
    <dbReference type="NCBI Taxonomy" id="501482"/>
    <lineage>
        <taxon>Bacteria</taxon>
        <taxon>Bacillati</taxon>
        <taxon>Actinomycetota</taxon>
        <taxon>Actinomycetes</taxon>
        <taxon>Micrococcales</taxon>
        <taxon>Microbacteriaceae</taxon>
        <taxon>Agrococcus</taxon>
    </lineage>
</organism>
<evidence type="ECO:0000256" key="2">
    <source>
        <dbReference type="ARBA" id="ARBA00023125"/>
    </source>
</evidence>